<gene>
    <name evidence="2" type="ORF">FOXG_21894</name>
</gene>
<reference evidence="2" key="2">
    <citation type="journal article" date="2010" name="Nature">
        <title>Comparative genomics reveals mobile pathogenicity chromosomes in Fusarium.</title>
        <authorList>
            <person name="Ma L.J."/>
            <person name="van der Does H.C."/>
            <person name="Borkovich K.A."/>
            <person name="Coleman J.J."/>
            <person name="Daboussi M.J."/>
            <person name="Di Pietro A."/>
            <person name="Dufresne M."/>
            <person name="Freitag M."/>
            <person name="Grabherr M."/>
            <person name="Henrissat B."/>
            <person name="Houterman P.M."/>
            <person name="Kang S."/>
            <person name="Shim W.B."/>
            <person name="Woloshuk C."/>
            <person name="Xie X."/>
            <person name="Xu J.R."/>
            <person name="Antoniw J."/>
            <person name="Baker S.E."/>
            <person name="Bluhm B.H."/>
            <person name="Breakspear A."/>
            <person name="Brown D.W."/>
            <person name="Butchko R.A."/>
            <person name="Chapman S."/>
            <person name="Coulson R."/>
            <person name="Coutinho P.M."/>
            <person name="Danchin E.G."/>
            <person name="Diener A."/>
            <person name="Gale L.R."/>
            <person name="Gardiner D.M."/>
            <person name="Goff S."/>
            <person name="Hammond-Kosack K.E."/>
            <person name="Hilburn K."/>
            <person name="Hua-Van A."/>
            <person name="Jonkers W."/>
            <person name="Kazan K."/>
            <person name="Kodira C.D."/>
            <person name="Koehrsen M."/>
            <person name="Kumar L."/>
            <person name="Lee Y.H."/>
            <person name="Li L."/>
            <person name="Manners J.M."/>
            <person name="Miranda-Saavedra D."/>
            <person name="Mukherjee M."/>
            <person name="Park G."/>
            <person name="Park J."/>
            <person name="Park S.Y."/>
            <person name="Proctor R.H."/>
            <person name="Regev A."/>
            <person name="Ruiz-Roldan M.C."/>
            <person name="Sain D."/>
            <person name="Sakthikumar S."/>
            <person name="Sykes S."/>
            <person name="Schwartz D.C."/>
            <person name="Turgeon B.G."/>
            <person name="Wapinski I."/>
            <person name="Yoder O."/>
            <person name="Young S."/>
            <person name="Zeng Q."/>
            <person name="Zhou S."/>
            <person name="Galagan J."/>
            <person name="Cuomo C.A."/>
            <person name="Kistler H.C."/>
            <person name="Rep M."/>
        </authorList>
    </citation>
    <scope>NUCLEOTIDE SEQUENCE [LARGE SCALE GENOMIC DNA]</scope>
    <source>
        <strain evidence="2">4287</strain>
    </source>
</reference>
<dbReference type="RefSeq" id="XP_018255306.1">
    <property type="nucleotide sequence ID" value="XM_018402267.1"/>
</dbReference>
<reference evidence="2" key="1">
    <citation type="submission" date="2007-04" db="EMBL/GenBank/DDBJ databases">
        <authorList>
            <consortium name="The Broad Institute Genome Sequencing Platform"/>
            <person name="Birren B."/>
            <person name="Lander E."/>
            <person name="Galagan J."/>
            <person name="Nusbaum C."/>
            <person name="Devon K."/>
            <person name="Ma L.-J."/>
            <person name="Jaffe D."/>
            <person name="Butler J."/>
            <person name="Alvarez P."/>
            <person name="Gnerre S."/>
            <person name="Grabherr M."/>
            <person name="Kleber M."/>
            <person name="Mauceli E."/>
            <person name="Brockman W."/>
            <person name="MacCallum I.A."/>
            <person name="Young S."/>
            <person name="LaButti K."/>
            <person name="DeCaprio D."/>
            <person name="Crawford M."/>
            <person name="Koehrsen M."/>
            <person name="Engels R."/>
            <person name="Montgomery P."/>
            <person name="Pearson M."/>
            <person name="Howarth C."/>
            <person name="Larson L."/>
            <person name="White J."/>
            <person name="O'Leary S."/>
            <person name="Kodira C."/>
            <person name="Zeng Q."/>
            <person name="Yandava C."/>
            <person name="Alvarado L."/>
            <person name="Kistler C."/>
            <person name="Shim W.-B."/>
            <person name="Kang S."/>
            <person name="Woloshuk C."/>
        </authorList>
    </citation>
    <scope>NUCLEOTIDE SEQUENCE</scope>
    <source>
        <strain evidence="2">4287</strain>
    </source>
</reference>
<dbReference type="AlphaFoldDB" id="A0A0J9W318"/>
<dbReference type="KEGG" id="fox:FOXG_21894"/>
<proteinExistence type="predicted"/>
<dbReference type="Proteomes" id="UP000009097">
    <property type="component" value="Unassembled WGS sequence"/>
</dbReference>
<dbReference type="VEuPathDB" id="FungiDB:FOXG_21894"/>
<feature type="region of interest" description="Disordered" evidence="1">
    <location>
        <begin position="1"/>
        <end position="57"/>
    </location>
</feature>
<evidence type="ECO:0000313" key="2">
    <source>
        <dbReference type="EMBL" id="KNB17261.1"/>
    </source>
</evidence>
<sequence>MRATTDISQHKEAPRGRSSNEINNGTTSESLRVPNGSSTDDADETTLSQAQLRPHYPMVVEAKVTPSTMMKAQDQRHDSLDLPCTCFCGVSEVNRGNMRCRK</sequence>
<feature type="compositionally biased region" description="Polar residues" evidence="1">
    <location>
        <begin position="17"/>
        <end position="51"/>
    </location>
</feature>
<protein>
    <submittedName>
        <fullName evidence="2">Uncharacterized protein</fullName>
    </submittedName>
</protein>
<dbReference type="EMBL" id="DS231721">
    <property type="protein sequence ID" value="KNB17261.1"/>
    <property type="molecule type" value="Genomic_DNA"/>
</dbReference>
<accession>A0A0J9W318</accession>
<evidence type="ECO:0000256" key="1">
    <source>
        <dbReference type="SAM" id="MobiDB-lite"/>
    </source>
</evidence>
<evidence type="ECO:0000313" key="3">
    <source>
        <dbReference type="Proteomes" id="UP000009097"/>
    </source>
</evidence>
<name>A0A0J9W318_FUSO4</name>
<dbReference type="GeneID" id="28962600"/>
<organism evidence="2 3">
    <name type="scientific">Fusarium oxysporum f. sp. lycopersici (strain 4287 / CBS 123668 / FGSC 9935 / NRRL 34936)</name>
    <name type="common">Fusarium vascular wilt of tomato</name>
    <dbReference type="NCBI Taxonomy" id="426428"/>
    <lineage>
        <taxon>Eukaryota</taxon>
        <taxon>Fungi</taxon>
        <taxon>Dikarya</taxon>
        <taxon>Ascomycota</taxon>
        <taxon>Pezizomycotina</taxon>
        <taxon>Sordariomycetes</taxon>
        <taxon>Hypocreomycetidae</taxon>
        <taxon>Hypocreales</taxon>
        <taxon>Nectriaceae</taxon>
        <taxon>Fusarium</taxon>
        <taxon>Fusarium oxysporum species complex</taxon>
    </lineage>
</organism>